<dbReference type="Proteomes" id="UP000324209">
    <property type="component" value="Chromosome"/>
</dbReference>
<evidence type="ECO:0000313" key="2">
    <source>
        <dbReference type="Proteomes" id="UP000324209"/>
    </source>
</evidence>
<dbReference type="KEGG" id="ock:EXM22_06650"/>
<protein>
    <recommendedName>
        <fullName evidence="3">Outer membrane protein beta-barrel domain-containing protein</fullName>
    </recommendedName>
</protein>
<proteinExistence type="predicted"/>
<organism evidence="1 2">
    <name type="scientific">Oceanispirochaeta crateris</name>
    <dbReference type="NCBI Taxonomy" id="2518645"/>
    <lineage>
        <taxon>Bacteria</taxon>
        <taxon>Pseudomonadati</taxon>
        <taxon>Spirochaetota</taxon>
        <taxon>Spirochaetia</taxon>
        <taxon>Spirochaetales</taxon>
        <taxon>Spirochaetaceae</taxon>
        <taxon>Oceanispirochaeta</taxon>
    </lineage>
</organism>
<accession>A0A5C1QND1</accession>
<dbReference type="AlphaFoldDB" id="A0A5C1QND1"/>
<gene>
    <name evidence="1" type="ORF">EXM22_06650</name>
</gene>
<sequence length="212" mass="23593">MIKLMRYLHPTVLLFLFLPGTIDSQEINTKLKQIHMGGFSYSQSIKNHEESIGTTSSDLQYSLKSAGLNYGSFRGDRLGFISDINVIFPFSSAYNSQESDKNTGLILDYMGGVGWNLGQKSLVFLPAIGFHGDYSYLSKDPVDENTSNHMFSFGIGIGLKILYKINAQNAIFTGIRGGLDTIEFSSATYDSREIRMKTKWTYIVSAGYALTL</sequence>
<dbReference type="EMBL" id="CP036150">
    <property type="protein sequence ID" value="QEN07682.1"/>
    <property type="molecule type" value="Genomic_DNA"/>
</dbReference>
<dbReference type="RefSeq" id="WP_149485762.1">
    <property type="nucleotide sequence ID" value="NZ_CP036150.1"/>
</dbReference>
<evidence type="ECO:0000313" key="1">
    <source>
        <dbReference type="EMBL" id="QEN07682.1"/>
    </source>
</evidence>
<evidence type="ECO:0008006" key="3">
    <source>
        <dbReference type="Google" id="ProtNLM"/>
    </source>
</evidence>
<dbReference type="OrthoDB" id="9838136at2"/>
<name>A0A5C1QND1_9SPIO</name>
<keyword evidence="2" id="KW-1185">Reference proteome</keyword>
<reference evidence="1 2" key="1">
    <citation type="submission" date="2019-02" db="EMBL/GenBank/DDBJ databases">
        <title>Complete Genome Sequence and Methylome Analysis of free living Spirochaetas.</title>
        <authorList>
            <person name="Fomenkov A."/>
            <person name="Dubinina G."/>
            <person name="Leshcheva N."/>
            <person name="Mikheeva N."/>
            <person name="Grabovich M."/>
            <person name="Vincze T."/>
            <person name="Roberts R.J."/>
        </authorList>
    </citation>
    <scope>NUCLEOTIDE SEQUENCE [LARGE SCALE GENOMIC DNA]</scope>
    <source>
        <strain evidence="1 2">K2</strain>
    </source>
</reference>